<dbReference type="EMBL" id="JAKKPZ010000491">
    <property type="protein sequence ID" value="KAI1694608.1"/>
    <property type="molecule type" value="Genomic_DNA"/>
</dbReference>
<evidence type="ECO:0000313" key="2">
    <source>
        <dbReference type="Proteomes" id="UP001201812"/>
    </source>
</evidence>
<sequence length="561" mass="63362">MGETRNSRVSVFLATRNPKLENEAKKPIIDDAQKFVSGLTDFAGATGNALEKFEVIGGKFATVLASLSPIGSFISSIIGVFTPKPESPEFKAIQELKGLVEVRFKQLTEQIDKATKEIKLHVSIHQWADRVESHVQSLRNQVNFLIDHDFSNDSAARLLDVCRGEFKAPIHIAEYVRTVVGEGCKKASARDNGTIGIQTWPQKNNTEDWLQEENDADPVPDTCIVGDYLAYENYDHHAADTVYDMTMLTVAELIAYQAFCVGLVEKTPEAIKNNNEDFMKQIKQILDEMPKIMLEKINGYWPNLAKTEAESLLSSSTDVEQGAKDIRKHFIEKFSWKNIKKNVGACFTSVIKFSIKYCDEIIFITLFFFHHNVYWVKGDSRKTMMYRAEAMPGTPQPDPIVLKKGEDMIIITRYVYATEKHAAEIDKLFTGLEDWLARTALHSAPILNGTNAINPPDQTIFELLEILTSAGTDQFERIYDEMQKNYGGFTSWTRNRYAILVRLGKEETQKKVEYGSSAWVDCIQTPAMGRLDGKPRICAHYWHGPNALICIKANGGQFEED</sequence>
<keyword evidence="2" id="KW-1185">Reference proteome</keyword>
<gene>
    <name evidence="1" type="ORF">DdX_20028</name>
</gene>
<reference evidence="1" key="1">
    <citation type="submission" date="2022-01" db="EMBL/GenBank/DDBJ databases">
        <title>Genome Sequence Resource for Two Populations of Ditylenchus destructor, the Migratory Endoparasitic Phytonematode.</title>
        <authorList>
            <person name="Zhang H."/>
            <person name="Lin R."/>
            <person name="Xie B."/>
        </authorList>
    </citation>
    <scope>NUCLEOTIDE SEQUENCE</scope>
    <source>
        <strain evidence="1">BazhouSP</strain>
    </source>
</reference>
<proteinExistence type="predicted"/>
<dbReference type="Proteomes" id="UP001201812">
    <property type="component" value="Unassembled WGS sequence"/>
</dbReference>
<protein>
    <submittedName>
        <fullName evidence="1">Uncharacterized protein</fullName>
    </submittedName>
</protein>
<comment type="caution">
    <text evidence="1">The sequence shown here is derived from an EMBL/GenBank/DDBJ whole genome shotgun (WGS) entry which is preliminary data.</text>
</comment>
<organism evidence="1 2">
    <name type="scientific">Ditylenchus destructor</name>
    <dbReference type="NCBI Taxonomy" id="166010"/>
    <lineage>
        <taxon>Eukaryota</taxon>
        <taxon>Metazoa</taxon>
        <taxon>Ecdysozoa</taxon>
        <taxon>Nematoda</taxon>
        <taxon>Chromadorea</taxon>
        <taxon>Rhabditida</taxon>
        <taxon>Tylenchina</taxon>
        <taxon>Tylenchomorpha</taxon>
        <taxon>Sphaerularioidea</taxon>
        <taxon>Anguinidae</taxon>
        <taxon>Anguininae</taxon>
        <taxon>Ditylenchus</taxon>
    </lineage>
</organism>
<accession>A0AAD4MH06</accession>
<dbReference type="AlphaFoldDB" id="A0AAD4MH06"/>
<name>A0AAD4MH06_9BILA</name>
<evidence type="ECO:0000313" key="1">
    <source>
        <dbReference type="EMBL" id="KAI1694608.1"/>
    </source>
</evidence>